<gene>
    <name evidence="1" type="ORF">C1I89_15060</name>
</gene>
<accession>A0A2N8KK03</accession>
<sequence length="63" mass="7251">MAMLKLLQHVVECERESYSWPERFQAGAAPRVEFKLLDPSQIDLVPERTAPVSRTRKNLLLEG</sequence>
<organism evidence="1 2">
    <name type="scientific">Achromobacter pulmonis</name>
    <dbReference type="NCBI Taxonomy" id="1389932"/>
    <lineage>
        <taxon>Bacteria</taxon>
        <taxon>Pseudomonadati</taxon>
        <taxon>Pseudomonadota</taxon>
        <taxon>Betaproteobacteria</taxon>
        <taxon>Burkholderiales</taxon>
        <taxon>Alcaligenaceae</taxon>
        <taxon>Achromobacter</taxon>
    </lineage>
</organism>
<evidence type="ECO:0000313" key="1">
    <source>
        <dbReference type="EMBL" id="PND33755.1"/>
    </source>
</evidence>
<dbReference type="EMBL" id="POQS01000003">
    <property type="protein sequence ID" value="PND33755.1"/>
    <property type="molecule type" value="Genomic_DNA"/>
</dbReference>
<proteinExistence type="predicted"/>
<dbReference type="AlphaFoldDB" id="A0A2N8KK03"/>
<name>A0A2N8KK03_9BURK</name>
<protein>
    <submittedName>
        <fullName evidence="1">Uncharacterized protein</fullName>
    </submittedName>
</protein>
<comment type="caution">
    <text evidence="1">The sequence shown here is derived from an EMBL/GenBank/DDBJ whole genome shotgun (WGS) entry which is preliminary data.</text>
</comment>
<dbReference type="Proteomes" id="UP000235994">
    <property type="component" value="Unassembled WGS sequence"/>
</dbReference>
<evidence type="ECO:0000313" key="2">
    <source>
        <dbReference type="Proteomes" id="UP000235994"/>
    </source>
</evidence>
<reference evidence="1 2" key="1">
    <citation type="submission" date="2018-01" db="EMBL/GenBank/DDBJ databases">
        <title>The draft genome of an aniline degradation strain ANB-1.</title>
        <authorList>
            <person name="Zhang L."/>
            <person name="Jiang J."/>
        </authorList>
    </citation>
    <scope>NUCLEOTIDE SEQUENCE [LARGE SCALE GENOMIC DNA]</scope>
    <source>
        <strain evidence="1 2">ANB-1</strain>
    </source>
</reference>
<keyword evidence="2" id="KW-1185">Reference proteome</keyword>